<dbReference type="Proteomes" id="UP000887579">
    <property type="component" value="Unplaced"/>
</dbReference>
<evidence type="ECO:0000313" key="1">
    <source>
        <dbReference type="Proteomes" id="UP000887579"/>
    </source>
</evidence>
<proteinExistence type="predicted"/>
<protein>
    <submittedName>
        <fullName evidence="2">BAG family molecular chaperone regulator 1</fullName>
    </submittedName>
</protein>
<evidence type="ECO:0000313" key="2">
    <source>
        <dbReference type="WBParaSite" id="ES5_v2.g15418.t1"/>
    </source>
</evidence>
<name>A0AC34FE02_9BILA</name>
<reference evidence="2" key="1">
    <citation type="submission" date="2022-11" db="UniProtKB">
        <authorList>
            <consortium name="WormBaseParasite"/>
        </authorList>
    </citation>
    <scope>IDENTIFICATION</scope>
</reference>
<dbReference type="WBParaSite" id="ES5_v2.g15418.t1">
    <property type="protein sequence ID" value="ES5_v2.g15418.t1"/>
    <property type="gene ID" value="ES5_v2.g15418"/>
</dbReference>
<sequence length="225" mass="26220">MSVVPIAVYLGGKPVEFKVSTEPPPDYAGSSLQPQGSEGEKVLQTIGDLREAISEVSEYDGNLMKLIYKGRMLSMDSKEHLSAYHFHTGDKVMGLGKPRQERIEDIGTKELRKYEKEHLSKIEKSYDEIKTDMESLEQNFLNVDMTAEMITRLWKRVLHYNEICEKHMEKIDAIKIFDDDTPENGKQKNREIRKSMIQGIQNYLNLNDKFKFRLEQMKQNLEERK</sequence>
<organism evidence="1 2">
    <name type="scientific">Panagrolaimus sp. ES5</name>
    <dbReference type="NCBI Taxonomy" id="591445"/>
    <lineage>
        <taxon>Eukaryota</taxon>
        <taxon>Metazoa</taxon>
        <taxon>Ecdysozoa</taxon>
        <taxon>Nematoda</taxon>
        <taxon>Chromadorea</taxon>
        <taxon>Rhabditida</taxon>
        <taxon>Tylenchina</taxon>
        <taxon>Panagrolaimomorpha</taxon>
        <taxon>Panagrolaimoidea</taxon>
        <taxon>Panagrolaimidae</taxon>
        <taxon>Panagrolaimus</taxon>
    </lineage>
</organism>
<accession>A0AC34FE02</accession>